<evidence type="ECO:0000256" key="1">
    <source>
        <dbReference type="SAM" id="Coils"/>
    </source>
</evidence>
<keyword evidence="3" id="KW-1185">Reference proteome</keyword>
<dbReference type="Proteomes" id="UP000504604">
    <property type="component" value="Linkage group LG10"/>
</dbReference>
<dbReference type="AlphaFoldDB" id="A0A8M8V220"/>
<evidence type="ECO:0000313" key="4">
    <source>
        <dbReference type="RefSeq" id="XP_020553128.1"/>
    </source>
</evidence>
<dbReference type="RefSeq" id="XP_020553128.1">
    <property type="nucleotide sequence ID" value="XM_020697469.1"/>
</dbReference>
<proteinExistence type="predicted"/>
<evidence type="ECO:0000313" key="3">
    <source>
        <dbReference type="Proteomes" id="UP000504604"/>
    </source>
</evidence>
<feature type="coiled-coil region" evidence="1">
    <location>
        <begin position="139"/>
        <end position="166"/>
    </location>
</feature>
<evidence type="ECO:0000256" key="2">
    <source>
        <dbReference type="SAM" id="MobiDB-lite"/>
    </source>
</evidence>
<keyword evidence="1" id="KW-0175">Coiled coil</keyword>
<feature type="region of interest" description="Disordered" evidence="2">
    <location>
        <begin position="1"/>
        <end position="40"/>
    </location>
</feature>
<protein>
    <submittedName>
        <fullName evidence="4">Uncharacterized protein LOC105172744</fullName>
    </submittedName>
</protein>
<reference evidence="4" key="1">
    <citation type="submission" date="2025-08" db="UniProtKB">
        <authorList>
            <consortium name="RefSeq"/>
        </authorList>
    </citation>
    <scope>IDENTIFICATION</scope>
</reference>
<gene>
    <name evidence="4" type="primary">LOC105172744</name>
</gene>
<dbReference type="PANTHER" id="PTHR37371">
    <property type="entry name" value="OS08G0180400 PROTEIN"/>
    <property type="match status" value="1"/>
</dbReference>
<feature type="compositionally biased region" description="Low complexity" evidence="2">
    <location>
        <begin position="24"/>
        <end position="33"/>
    </location>
</feature>
<dbReference type="OrthoDB" id="1933837at2759"/>
<feature type="region of interest" description="Disordered" evidence="2">
    <location>
        <begin position="59"/>
        <end position="86"/>
    </location>
</feature>
<dbReference type="KEGG" id="sind:105172744"/>
<dbReference type="PANTHER" id="PTHR37371:SF1">
    <property type="entry name" value="KINESIN-LIKE PROTEIN"/>
    <property type="match status" value="1"/>
</dbReference>
<name>A0A8M8V220_SESIN</name>
<accession>A0A8M8V220</accession>
<dbReference type="GeneID" id="105172744"/>
<organism evidence="3 4">
    <name type="scientific">Sesamum indicum</name>
    <name type="common">Oriental sesame</name>
    <name type="synonym">Sesamum orientale</name>
    <dbReference type="NCBI Taxonomy" id="4182"/>
    <lineage>
        <taxon>Eukaryota</taxon>
        <taxon>Viridiplantae</taxon>
        <taxon>Streptophyta</taxon>
        <taxon>Embryophyta</taxon>
        <taxon>Tracheophyta</taxon>
        <taxon>Spermatophyta</taxon>
        <taxon>Magnoliopsida</taxon>
        <taxon>eudicotyledons</taxon>
        <taxon>Gunneridae</taxon>
        <taxon>Pentapetalae</taxon>
        <taxon>asterids</taxon>
        <taxon>lamiids</taxon>
        <taxon>Lamiales</taxon>
        <taxon>Pedaliaceae</taxon>
        <taxon>Sesamum</taxon>
    </lineage>
</organism>
<sequence length="215" mass="23435">MRKRSTRKSAAAALLASPPPPPSATAADTRSPTLSPAESPAVQFDFNLNGFTDIATSLKKKSNRHGSAAASGSKRMLPAGFSPLPQLSRKSVNTISDLKDLASSNLDSIKRQLEMSHAELLKDNEASKCRLQKRFKLQTQECQKLMEEAEKNYKEMSDRINEGREAMKASYAEFIAEAQATASRFCKTSLSELAKTSEKAIDSLRSRYGISSTAA</sequence>